<evidence type="ECO:0000313" key="1">
    <source>
        <dbReference type="EMBL" id="KAF8787146.1"/>
    </source>
</evidence>
<dbReference type="AlphaFoldDB" id="A0A8T0F7I4"/>
<gene>
    <name evidence="1" type="ORF">HNY73_008773</name>
</gene>
<evidence type="ECO:0000313" key="2">
    <source>
        <dbReference type="Proteomes" id="UP000807504"/>
    </source>
</evidence>
<reference evidence="1" key="2">
    <citation type="submission" date="2020-06" db="EMBL/GenBank/DDBJ databases">
        <authorList>
            <person name="Sheffer M."/>
        </authorList>
    </citation>
    <scope>NUCLEOTIDE SEQUENCE</scope>
</reference>
<dbReference type="Proteomes" id="UP000807504">
    <property type="component" value="Unassembled WGS sequence"/>
</dbReference>
<proteinExistence type="predicted"/>
<dbReference type="EMBL" id="JABXBU010000015">
    <property type="protein sequence ID" value="KAF8787146.1"/>
    <property type="molecule type" value="Genomic_DNA"/>
</dbReference>
<accession>A0A8T0F7I4</accession>
<name>A0A8T0F7I4_ARGBR</name>
<comment type="caution">
    <text evidence="1">The sequence shown here is derived from an EMBL/GenBank/DDBJ whole genome shotgun (WGS) entry which is preliminary data.</text>
</comment>
<protein>
    <submittedName>
        <fullName evidence="1">Uncharacterized protein</fullName>
    </submittedName>
</protein>
<sequence length="114" mass="13375">MCKSKLNVNCLKELLNATETKAQNDWIVDRRGRKMEKSLLSKVLLHITQQKIQRKLDKKLKKEEKKLKKALKKKKRPKHEIVSCSPSEGLKIKIKIIKPQEKLMDHPLEQHSTT</sequence>
<reference evidence="1" key="1">
    <citation type="journal article" date="2020" name="bioRxiv">
        <title>Chromosome-level reference genome of the European wasp spider Argiope bruennichi: a resource for studies on range expansion and evolutionary adaptation.</title>
        <authorList>
            <person name="Sheffer M.M."/>
            <person name="Hoppe A."/>
            <person name="Krehenwinkel H."/>
            <person name="Uhl G."/>
            <person name="Kuss A.W."/>
            <person name="Jensen L."/>
            <person name="Jensen C."/>
            <person name="Gillespie R.G."/>
            <person name="Hoff K.J."/>
            <person name="Prost S."/>
        </authorList>
    </citation>
    <scope>NUCLEOTIDE SEQUENCE</scope>
</reference>
<keyword evidence="2" id="KW-1185">Reference proteome</keyword>
<organism evidence="1 2">
    <name type="scientific">Argiope bruennichi</name>
    <name type="common">Wasp spider</name>
    <name type="synonym">Aranea bruennichi</name>
    <dbReference type="NCBI Taxonomy" id="94029"/>
    <lineage>
        <taxon>Eukaryota</taxon>
        <taxon>Metazoa</taxon>
        <taxon>Ecdysozoa</taxon>
        <taxon>Arthropoda</taxon>
        <taxon>Chelicerata</taxon>
        <taxon>Arachnida</taxon>
        <taxon>Araneae</taxon>
        <taxon>Araneomorphae</taxon>
        <taxon>Entelegynae</taxon>
        <taxon>Araneoidea</taxon>
        <taxon>Araneidae</taxon>
        <taxon>Argiope</taxon>
    </lineage>
</organism>